<comment type="caution">
    <text evidence="2">The sequence shown here is derived from an EMBL/GenBank/DDBJ whole genome shotgun (WGS) entry which is preliminary data.</text>
</comment>
<dbReference type="SMART" id="SM00155">
    <property type="entry name" value="PLDc"/>
    <property type="match status" value="2"/>
</dbReference>
<sequence length="478" mass="53035">MEPPRTPFALLTTGLLLALTPSCRHMATGYRYDPPEKGEPMKGSSAVKISSSAARGTLLGIARHPVTTAVVGAAVLWQRPRELVTANVPGIRKYHFAPEEAPGTDRFEALLDKKDLPQPIGGKITWLVDGHRFYPELEREIAKARQTIDVQAYIFDNDDAAVRVADQLKRRSAEAQVRVIFDDLGSSSAAVTKPETPFPPGFEPPSNMSRYLRDGSAVKVRSMLNPWLVCDHTKLHVFDGRVALMGCMNIGREYRSEWHDLMFRVEGSAVGELQRDYDRTWKRAAPFGLPGLGGDAKKPYPVPVAGEVPIRILRTDPAVWRYEIQKAMLLGIRAARKRIWIEDPYIANDDITEALEDAVKRGVDVRVIFPGRNDSKLMDVANRAFANKLVEAGGKAYAYPGMTHLKAMICDDWACVGSANLDTLSMRINRELNISFRAKAPLRELITKVFEPDFARSKPHVPAKEPGGAVMEAVADQL</sequence>
<dbReference type="RefSeq" id="WP_264490006.1">
    <property type="nucleotide sequence ID" value="NZ_JAPDDT010000018.1"/>
</dbReference>
<feature type="domain" description="PLD phosphodiesterase" evidence="1">
    <location>
        <begin position="399"/>
        <end position="425"/>
    </location>
</feature>
<dbReference type="InterPro" id="IPR001736">
    <property type="entry name" value="PLipase_D/transphosphatidylase"/>
</dbReference>
<gene>
    <name evidence="2" type="ORF">OKA05_25285</name>
</gene>
<name>A0ABT3GQW2_9BACT</name>
<dbReference type="SUPFAM" id="SSF56024">
    <property type="entry name" value="Phospholipase D/nuclease"/>
    <property type="match status" value="2"/>
</dbReference>
<reference evidence="2 3" key="1">
    <citation type="submission" date="2022-10" db="EMBL/GenBank/DDBJ databases">
        <title>Luteolibacter arcticus strain CCTCC AB 2014275, whole genome shotgun sequencing project.</title>
        <authorList>
            <person name="Zhao G."/>
            <person name="Shen L."/>
        </authorList>
    </citation>
    <scope>NUCLEOTIDE SEQUENCE [LARGE SCALE GENOMIC DNA]</scope>
    <source>
        <strain evidence="2 3">CCTCC AB 2014275</strain>
    </source>
</reference>
<evidence type="ECO:0000259" key="1">
    <source>
        <dbReference type="PROSITE" id="PS50035"/>
    </source>
</evidence>
<dbReference type="EMBL" id="JAPDDT010000018">
    <property type="protein sequence ID" value="MCW1925898.1"/>
    <property type="molecule type" value="Genomic_DNA"/>
</dbReference>
<evidence type="ECO:0000313" key="2">
    <source>
        <dbReference type="EMBL" id="MCW1925898.1"/>
    </source>
</evidence>
<evidence type="ECO:0000313" key="3">
    <source>
        <dbReference type="Proteomes" id="UP001320876"/>
    </source>
</evidence>
<dbReference type="Gene3D" id="3.30.870.10">
    <property type="entry name" value="Endonuclease Chain A"/>
    <property type="match status" value="2"/>
</dbReference>
<dbReference type="CDD" id="cd09112">
    <property type="entry name" value="PLDc_CLS_2"/>
    <property type="match status" value="1"/>
</dbReference>
<dbReference type="PANTHER" id="PTHR21248:SF22">
    <property type="entry name" value="PHOSPHOLIPASE D"/>
    <property type="match status" value="1"/>
</dbReference>
<dbReference type="InterPro" id="IPR025202">
    <property type="entry name" value="PLD-like_dom"/>
</dbReference>
<dbReference type="Proteomes" id="UP001320876">
    <property type="component" value="Unassembled WGS sequence"/>
</dbReference>
<feature type="domain" description="PLD phosphodiesterase" evidence="1">
    <location>
        <begin position="232"/>
        <end position="254"/>
    </location>
</feature>
<protein>
    <submittedName>
        <fullName evidence="2">Phosphatidylserine/phosphatidylglycerophosphate/ cardiolipin synthase family protein</fullName>
    </submittedName>
</protein>
<organism evidence="2 3">
    <name type="scientific">Luteolibacter arcticus</name>
    <dbReference type="NCBI Taxonomy" id="1581411"/>
    <lineage>
        <taxon>Bacteria</taxon>
        <taxon>Pseudomonadati</taxon>
        <taxon>Verrucomicrobiota</taxon>
        <taxon>Verrucomicrobiia</taxon>
        <taxon>Verrucomicrobiales</taxon>
        <taxon>Verrucomicrobiaceae</taxon>
        <taxon>Luteolibacter</taxon>
    </lineage>
</organism>
<dbReference type="PANTHER" id="PTHR21248">
    <property type="entry name" value="CARDIOLIPIN SYNTHASE"/>
    <property type="match status" value="1"/>
</dbReference>
<accession>A0ABT3GQW2</accession>
<dbReference type="Pfam" id="PF13091">
    <property type="entry name" value="PLDc_2"/>
    <property type="match status" value="2"/>
</dbReference>
<dbReference type="PROSITE" id="PS50035">
    <property type="entry name" value="PLD"/>
    <property type="match status" value="2"/>
</dbReference>
<keyword evidence="3" id="KW-1185">Reference proteome</keyword>
<proteinExistence type="predicted"/>